<evidence type="ECO:0000259" key="2">
    <source>
        <dbReference type="Pfam" id="PF26138"/>
    </source>
</evidence>
<feature type="region of interest" description="Disordered" evidence="1">
    <location>
        <begin position="365"/>
        <end position="392"/>
    </location>
</feature>
<accession>A0AAV6XGS1</accession>
<dbReference type="Proteomes" id="UP000826271">
    <property type="component" value="Unassembled WGS sequence"/>
</dbReference>
<dbReference type="PANTHER" id="PTHR22930:SF221">
    <property type="entry name" value="NUCLEASE HARBI1"/>
    <property type="match status" value="1"/>
</dbReference>
<keyword evidence="4" id="KW-1185">Reference proteome</keyword>
<dbReference type="InterPro" id="IPR058353">
    <property type="entry name" value="DUF8040"/>
</dbReference>
<evidence type="ECO:0000313" key="4">
    <source>
        <dbReference type="Proteomes" id="UP000826271"/>
    </source>
</evidence>
<feature type="compositionally biased region" description="Acidic residues" evidence="1">
    <location>
        <begin position="365"/>
        <end position="378"/>
    </location>
</feature>
<reference evidence="3" key="1">
    <citation type="submission" date="2019-10" db="EMBL/GenBank/DDBJ databases">
        <authorList>
            <person name="Zhang R."/>
            <person name="Pan Y."/>
            <person name="Wang J."/>
            <person name="Ma R."/>
            <person name="Yu S."/>
        </authorList>
    </citation>
    <scope>NUCLEOTIDE SEQUENCE</scope>
    <source>
        <strain evidence="3">LA-IB0</strain>
        <tissue evidence="3">Leaf</tissue>
    </source>
</reference>
<dbReference type="EMBL" id="WHWC01000007">
    <property type="protein sequence ID" value="KAG8379726.1"/>
    <property type="molecule type" value="Genomic_DNA"/>
</dbReference>
<evidence type="ECO:0000256" key="1">
    <source>
        <dbReference type="SAM" id="MobiDB-lite"/>
    </source>
</evidence>
<feature type="compositionally biased region" description="Polar residues" evidence="1">
    <location>
        <begin position="646"/>
        <end position="658"/>
    </location>
</feature>
<comment type="caution">
    <text evidence="3">The sequence shown here is derived from an EMBL/GenBank/DDBJ whole genome shotgun (WGS) entry which is preliminary data.</text>
</comment>
<sequence length="666" mass="75188">MFSGSIATGACSRSSAMDPIDSDNEQEKDVGYMGGSSQANVESHFSMNLSDTPTPSVGPSILAGATSKQTKSTRCSIIDNALDAWTSVNNAKVGKMNSYATHSIESCMDILQKMEGIPAHIVVAAQDKFMSKMRRKIFLLQRKLGAGLFEFMDPSEINLSQSHMSNYGDMADDGADSSESNDSYDSPDTTDTDSSSDSDGGMEFLFVSECICRDYFNPPRPMYNSRLQGADWLGELLAGHPDKIKNSLRLTKPTFIAICDLLRVRRFLKDTQNSQVSIKEAVAIFCLAVAQTERQRIVAERFQHSLETISRHFKRVVKALVKLAPEIIRPPDFNVIHPRILHNPQLYPYFKHSVDDDFCRRADAGEFDPESGSDSENDEEHHPHASQQEIDAQSQFRDAMASIYNMSNSNVSAGWTFAYGWRNVHKWGAIEDEKFLTFLKQERDRAPLGDALSIEFAIRNVQQKMVTHFEQPFSPDLIMVKFREFMRLFHMFSMILAAEGMVYTKDNDFVYVPYDERFRIDRVYPDADRYYNEPPKHWEIIKGIFHEDPRQELPILETDETTGGALDNPIVIPDTSTENSSPPRRILTGLTARIRANRPPAGQSRRLAPRDAPITMPDGDDQSHVGPIDSNQDAMNRRRRPRRLFSSGSESTYSTATSHEVWPILD</sequence>
<protein>
    <recommendedName>
        <fullName evidence="2">DUF8040 domain-containing protein</fullName>
    </recommendedName>
</protein>
<dbReference type="Pfam" id="PF26138">
    <property type="entry name" value="DUF8040"/>
    <property type="match status" value="1"/>
</dbReference>
<proteinExistence type="predicted"/>
<gene>
    <name evidence="3" type="ORF">BUALT_Bualt07G0119400</name>
</gene>
<feature type="region of interest" description="Disordered" evidence="1">
    <location>
        <begin position="1"/>
        <end position="34"/>
    </location>
</feature>
<feature type="domain" description="DUF8040" evidence="2">
    <location>
        <begin position="224"/>
        <end position="322"/>
    </location>
</feature>
<feature type="region of interest" description="Disordered" evidence="1">
    <location>
        <begin position="559"/>
        <end position="666"/>
    </location>
</feature>
<feature type="region of interest" description="Disordered" evidence="1">
    <location>
        <begin position="168"/>
        <end position="200"/>
    </location>
</feature>
<dbReference type="InterPro" id="IPR045249">
    <property type="entry name" value="HARBI1-like"/>
</dbReference>
<dbReference type="PANTHER" id="PTHR22930">
    <property type="match status" value="1"/>
</dbReference>
<organism evidence="3 4">
    <name type="scientific">Buddleja alternifolia</name>
    <dbReference type="NCBI Taxonomy" id="168488"/>
    <lineage>
        <taxon>Eukaryota</taxon>
        <taxon>Viridiplantae</taxon>
        <taxon>Streptophyta</taxon>
        <taxon>Embryophyta</taxon>
        <taxon>Tracheophyta</taxon>
        <taxon>Spermatophyta</taxon>
        <taxon>Magnoliopsida</taxon>
        <taxon>eudicotyledons</taxon>
        <taxon>Gunneridae</taxon>
        <taxon>Pentapetalae</taxon>
        <taxon>asterids</taxon>
        <taxon>lamiids</taxon>
        <taxon>Lamiales</taxon>
        <taxon>Scrophulariaceae</taxon>
        <taxon>Buddlejeae</taxon>
        <taxon>Buddleja</taxon>
    </lineage>
</organism>
<evidence type="ECO:0000313" key="3">
    <source>
        <dbReference type="EMBL" id="KAG8379726.1"/>
    </source>
</evidence>
<dbReference type="AlphaFoldDB" id="A0AAV6XGS1"/>
<name>A0AAV6XGS1_9LAMI</name>